<evidence type="ECO:0000256" key="1">
    <source>
        <dbReference type="ARBA" id="ARBA00008270"/>
    </source>
</evidence>
<dbReference type="GO" id="GO:0005737">
    <property type="term" value="C:cytoplasm"/>
    <property type="evidence" value="ECO:0007669"/>
    <property type="project" value="TreeGrafter"/>
</dbReference>
<evidence type="ECO:0000313" key="3">
    <source>
        <dbReference type="EMBL" id="EGF89491.1"/>
    </source>
</evidence>
<dbReference type="EMBL" id="GL883080">
    <property type="protein sequence ID" value="EGF89491.1"/>
    <property type="molecule type" value="Genomic_DNA"/>
</dbReference>
<evidence type="ECO:0000256" key="2">
    <source>
        <dbReference type="ARBA" id="ARBA00023235"/>
    </source>
</evidence>
<dbReference type="InterPro" id="IPR003719">
    <property type="entry name" value="Phenazine_PhzF-like"/>
</dbReference>
<protein>
    <submittedName>
        <fullName evidence="3">Phenazine biosynthesis-like family protein</fullName>
    </submittedName>
</protein>
<name>F4QRX1_9CAUL</name>
<sequence length="202" mass="21788">MRQFLLDAFATGPFKGGPAWVVEPLTDWPDDAWMQALAMENNQAETAYLRPAGHGRFDLRWFTPACEVKLCGHATLASAHVLFEELGHDADRLVFSTLSGDLIVTRTAGGLEMDFPAYEPVAIDMPDLATALGATPKAVYGGPALIALFDDEATVRGLTPDLKALPLYAGSVYNDRHVVVTAPADPGKPYDAVSRLFAPTWA</sequence>
<dbReference type="Gene3D" id="3.10.310.10">
    <property type="entry name" value="Diaminopimelate Epimerase, Chain A, domain 1"/>
    <property type="match status" value="2"/>
</dbReference>
<dbReference type="NCBIfam" id="TIGR00654">
    <property type="entry name" value="PhzF_family"/>
    <property type="match status" value="1"/>
</dbReference>
<dbReference type="Pfam" id="PF02567">
    <property type="entry name" value="PhzC-PhzF"/>
    <property type="match status" value="1"/>
</dbReference>
<keyword evidence="4" id="KW-1185">Reference proteome</keyword>
<evidence type="ECO:0000313" key="4">
    <source>
        <dbReference type="Proteomes" id="UP000006512"/>
    </source>
</evidence>
<dbReference type="SUPFAM" id="SSF54506">
    <property type="entry name" value="Diaminopimelate epimerase-like"/>
    <property type="match status" value="1"/>
</dbReference>
<dbReference type="PANTHER" id="PTHR13774:SF17">
    <property type="entry name" value="PHENAZINE BIOSYNTHESIS-LIKE DOMAIN-CONTAINING PROTEIN"/>
    <property type="match status" value="1"/>
</dbReference>
<dbReference type="STRING" id="715226.ABI_39050"/>
<dbReference type="AlphaFoldDB" id="F4QRX1"/>
<comment type="similarity">
    <text evidence="1">Belongs to the PhzF family.</text>
</comment>
<dbReference type="Proteomes" id="UP000006512">
    <property type="component" value="Unassembled WGS sequence"/>
</dbReference>
<keyword evidence="2" id="KW-0413">Isomerase</keyword>
<reference evidence="4" key="1">
    <citation type="submission" date="2011-03" db="EMBL/GenBank/DDBJ databases">
        <title>Draft genome sequence of Brevundimonas diminuta.</title>
        <authorList>
            <person name="Brown P.J.B."/>
            <person name="Buechlein A."/>
            <person name="Hemmerich C."/>
            <person name="Brun Y.V."/>
        </authorList>
    </citation>
    <scope>NUCLEOTIDE SEQUENCE [LARGE SCALE GENOMIC DNA]</scope>
    <source>
        <strain evidence="4">C19</strain>
    </source>
</reference>
<organism evidence="3 4">
    <name type="scientific">Asticcacaulis biprosthecium C19</name>
    <dbReference type="NCBI Taxonomy" id="715226"/>
    <lineage>
        <taxon>Bacteria</taxon>
        <taxon>Pseudomonadati</taxon>
        <taxon>Pseudomonadota</taxon>
        <taxon>Alphaproteobacteria</taxon>
        <taxon>Caulobacterales</taxon>
        <taxon>Caulobacteraceae</taxon>
        <taxon>Asticcacaulis</taxon>
    </lineage>
</organism>
<dbReference type="HOGENOM" id="CLU_048756_2_2_5"/>
<accession>F4QRX1</accession>
<dbReference type="PANTHER" id="PTHR13774">
    <property type="entry name" value="PHENAZINE BIOSYNTHESIS PROTEIN"/>
    <property type="match status" value="1"/>
</dbReference>
<dbReference type="GO" id="GO:0016853">
    <property type="term" value="F:isomerase activity"/>
    <property type="evidence" value="ECO:0007669"/>
    <property type="project" value="UniProtKB-KW"/>
</dbReference>
<dbReference type="eggNOG" id="COG0384">
    <property type="taxonomic scope" value="Bacteria"/>
</dbReference>
<proteinExistence type="inferred from homology"/>
<gene>
    <name evidence="3" type="ORF">ABI_39050</name>
</gene>